<evidence type="ECO:0000313" key="4">
    <source>
        <dbReference type="Proteomes" id="UP001497514"/>
    </source>
</evidence>
<dbReference type="EMBL" id="OZ038524">
    <property type="protein sequence ID" value="CAL2081664.1"/>
    <property type="molecule type" value="Genomic_DNA"/>
</dbReference>
<accession>A0ABM9NWB4</accession>
<name>A0ABM9NWB4_9FLAO</name>
<keyword evidence="2" id="KW-1133">Transmembrane helix</keyword>
<proteinExistence type="predicted"/>
<organism evidence="3 4">
    <name type="scientific">Tenacibaculum dicentrarchi</name>
    <dbReference type="NCBI Taxonomy" id="669041"/>
    <lineage>
        <taxon>Bacteria</taxon>
        <taxon>Pseudomonadati</taxon>
        <taxon>Bacteroidota</taxon>
        <taxon>Flavobacteriia</taxon>
        <taxon>Flavobacteriales</taxon>
        <taxon>Flavobacteriaceae</taxon>
        <taxon>Tenacibaculum</taxon>
    </lineage>
</organism>
<reference evidence="3 4" key="1">
    <citation type="submission" date="2024-05" db="EMBL/GenBank/DDBJ databases">
        <authorList>
            <person name="Duchaud E."/>
        </authorList>
    </citation>
    <scope>NUCLEOTIDE SEQUENCE [LARGE SCALE GENOMIC DNA]</scope>
    <source>
        <strain evidence="3">Ena-SAMPLE-TAB-13-05-2024-13:56:06:370-140309</strain>
    </source>
</reference>
<feature type="coiled-coil region" evidence="1">
    <location>
        <begin position="103"/>
        <end position="137"/>
    </location>
</feature>
<keyword evidence="2" id="KW-0472">Membrane</keyword>
<keyword evidence="1" id="KW-0175">Coiled coil</keyword>
<keyword evidence="4" id="KW-1185">Reference proteome</keyword>
<feature type="transmembrane region" description="Helical" evidence="2">
    <location>
        <begin position="45"/>
        <end position="65"/>
    </location>
</feature>
<evidence type="ECO:0008006" key="5">
    <source>
        <dbReference type="Google" id="ProtNLM"/>
    </source>
</evidence>
<dbReference type="Proteomes" id="UP001497514">
    <property type="component" value="Chromosome"/>
</dbReference>
<sequence length="179" mass="21296">MKYMEDKLHQFFDENDFDISEPHSGHSDRFQKKLQQQKQQGKSSFFWMSIAASIILILGFCIGNYQQQKTYDLADISPKMAEAQHFFVSTINQELKEIETYRNIETQTLIEDSLKEIEKLENRYNGLINDLSKDENKKQIIRQMILNYQQRLQVLKTLFTQLDIYTNSEKLKIKDDEII</sequence>
<keyword evidence="2" id="KW-0812">Transmembrane</keyword>
<protein>
    <recommendedName>
        <fullName evidence="5">Anti-sigma factor</fullName>
    </recommendedName>
</protein>
<evidence type="ECO:0000256" key="1">
    <source>
        <dbReference type="SAM" id="Coils"/>
    </source>
</evidence>
<evidence type="ECO:0000313" key="3">
    <source>
        <dbReference type="EMBL" id="CAL2081664.1"/>
    </source>
</evidence>
<evidence type="ECO:0000256" key="2">
    <source>
        <dbReference type="SAM" id="Phobius"/>
    </source>
</evidence>
<gene>
    <name evidence="3" type="ORF">TD3509T_1220</name>
</gene>